<dbReference type="SMART" id="SM00053">
    <property type="entry name" value="DYNc"/>
    <property type="match status" value="1"/>
</dbReference>
<evidence type="ECO:0000313" key="3">
    <source>
        <dbReference type="EMBL" id="KAK0620034.1"/>
    </source>
</evidence>
<dbReference type="PANTHER" id="PTHR11566:SF21">
    <property type="entry name" value="DYNAMIN RELATED PROTEIN 1, ISOFORM A"/>
    <property type="match status" value="1"/>
</dbReference>
<sequence>MAPEPDLDALSRVQLGWQALRNVFGNLKSLGVGSTPELPRVLVIGEHSASVIEAIMGISWADDDNSGASRLPAEFVFNPDLSDSIRVKTQEENLTYHMNRGRLASKIQATTQRQAIDTHNQIIRVEVPALHNPEFTLISLPVFPSNRTESNENCETGHIDELVNKYMQEESTIYVVALSATDEPAEQHFFREAKKADPDGQRTLGVIIYPTGFREQSSKQEVFQGLTGTGWHALQDNRPEKTPTIKDLDDADTTFFQSPVWSKVSARDRGVNALREKLAGMLFLRILLPLPDLATKIATCISSHENRIKSLDDTKKTSLEVKKHLNKIAFRFQRIAADAIRGHHLEEFFGGLPTNLRDLTWQMRKLHHFVVAANDAFRHCISLKGHRDSGWKPDSDRGDSSSWDTNKFDEPNSHLKAIIDLYDLRNLEGLDIETLRRKFSSQMLTACQNINSPGCPQDQITLDILHETSKHWEALAREHARMAGLLSDDFFGRYFDDKEAQLDAKMIDGSRLVIKRRRDGILVRHADRNIQQDNRSEVLDETITQAGMRESDLMSEQLLDHVSVCYKTSAEFFAQSIVLAIEDCLVRGIPDLLNPEKAFDLNDTELVAFSLPTQTQIEKEALVKELEALRRALPFCNNLKCKLDQTLGKVIPIYFLP</sequence>
<dbReference type="InterPro" id="IPR045063">
    <property type="entry name" value="Dynamin_N"/>
</dbReference>
<dbReference type="GO" id="GO:0005874">
    <property type="term" value="C:microtubule"/>
    <property type="evidence" value="ECO:0007669"/>
    <property type="project" value="TreeGrafter"/>
</dbReference>
<accession>A0AA39WR34</accession>
<feature type="domain" description="GED" evidence="2">
    <location>
        <begin position="555"/>
        <end position="644"/>
    </location>
</feature>
<dbReference type="GO" id="GO:0000266">
    <property type="term" value="P:mitochondrial fission"/>
    <property type="evidence" value="ECO:0007669"/>
    <property type="project" value="TreeGrafter"/>
</dbReference>
<dbReference type="PANTHER" id="PTHR11566">
    <property type="entry name" value="DYNAMIN"/>
    <property type="match status" value="1"/>
</dbReference>
<dbReference type="GO" id="GO:0003924">
    <property type="term" value="F:GTPase activity"/>
    <property type="evidence" value="ECO:0007669"/>
    <property type="project" value="InterPro"/>
</dbReference>
<keyword evidence="4" id="KW-1185">Reference proteome</keyword>
<dbReference type="GO" id="GO:0016020">
    <property type="term" value="C:membrane"/>
    <property type="evidence" value="ECO:0007669"/>
    <property type="project" value="TreeGrafter"/>
</dbReference>
<dbReference type="Gene3D" id="3.40.50.300">
    <property type="entry name" value="P-loop containing nucleotide triphosphate hydrolases"/>
    <property type="match status" value="1"/>
</dbReference>
<dbReference type="GO" id="GO:0008017">
    <property type="term" value="F:microtubule binding"/>
    <property type="evidence" value="ECO:0007669"/>
    <property type="project" value="TreeGrafter"/>
</dbReference>
<protein>
    <recommendedName>
        <fullName evidence="2">GED domain-containing protein</fullName>
    </recommendedName>
</protein>
<feature type="region of interest" description="Disordered" evidence="1">
    <location>
        <begin position="387"/>
        <end position="406"/>
    </location>
</feature>
<dbReference type="InterPro" id="IPR027417">
    <property type="entry name" value="P-loop_NTPase"/>
</dbReference>
<gene>
    <name evidence="3" type="ORF">B0T14DRAFT_566820</name>
</gene>
<evidence type="ECO:0000313" key="4">
    <source>
        <dbReference type="Proteomes" id="UP001175000"/>
    </source>
</evidence>
<dbReference type="Proteomes" id="UP001175000">
    <property type="component" value="Unassembled WGS sequence"/>
</dbReference>
<proteinExistence type="predicted"/>
<reference evidence="3" key="1">
    <citation type="submission" date="2023-06" db="EMBL/GenBank/DDBJ databases">
        <title>Genome-scale phylogeny and comparative genomics of the fungal order Sordariales.</title>
        <authorList>
            <consortium name="Lawrence Berkeley National Laboratory"/>
            <person name="Hensen N."/>
            <person name="Bonometti L."/>
            <person name="Westerberg I."/>
            <person name="Brannstrom I.O."/>
            <person name="Guillou S."/>
            <person name="Cros-Aarteil S."/>
            <person name="Calhoun S."/>
            <person name="Haridas S."/>
            <person name="Kuo A."/>
            <person name="Mondo S."/>
            <person name="Pangilinan J."/>
            <person name="Riley R."/>
            <person name="Labutti K."/>
            <person name="Andreopoulos B."/>
            <person name="Lipzen A."/>
            <person name="Chen C."/>
            <person name="Yanf M."/>
            <person name="Daum C."/>
            <person name="Ng V."/>
            <person name="Clum A."/>
            <person name="Steindorff A."/>
            <person name="Ohm R."/>
            <person name="Martin F."/>
            <person name="Silar P."/>
            <person name="Natvig D."/>
            <person name="Lalanne C."/>
            <person name="Gautier V."/>
            <person name="Ament-Velasquez S.L."/>
            <person name="Kruys A."/>
            <person name="Hutchinson M.I."/>
            <person name="Powell A.J."/>
            <person name="Barry K."/>
            <person name="Miller A.N."/>
            <person name="Grigoriev I.V."/>
            <person name="Debuchy R."/>
            <person name="Gladieux P."/>
            <person name="Thoren M.H."/>
            <person name="Johannesson H."/>
        </authorList>
    </citation>
    <scope>NUCLEOTIDE SEQUENCE</scope>
    <source>
        <strain evidence="3">CBS 606.72</strain>
    </source>
</reference>
<dbReference type="InterPro" id="IPR001401">
    <property type="entry name" value="Dynamin_GTPase"/>
</dbReference>
<dbReference type="InterPro" id="IPR022812">
    <property type="entry name" value="Dynamin"/>
</dbReference>
<dbReference type="GO" id="GO:0006897">
    <property type="term" value="P:endocytosis"/>
    <property type="evidence" value="ECO:0007669"/>
    <property type="project" value="TreeGrafter"/>
</dbReference>
<dbReference type="GO" id="GO:0016559">
    <property type="term" value="P:peroxisome fission"/>
    <property type="evidence" value="ECO:0007669"/>
    <property type="project" value="TreeGrafter"/>
</dbReference>
<dbReference type="PROSITE" id="PS51388">
    <property type="entry name" value="GED"/>
    <property type="match status" value="1"/>
</dbReference>
<organism evidence="3 4">
    <name type="scientific">Immersiella caudata</name>
    <dbReference type="NCBI Taxonomy" id="314043"/>
    <lineage>
        <taxon>Eukaryota</taxon>
        <taxon>Fungi</taxon>
        <taxon>Dikarya</taxon>
        <taxon>Ascomycota</taxon>
        <taxon>Pezizomycotina</taxon>
        <taxon>Sordariomycetes</taxon>
        <taxon>Sordariomycetidae</taxon>
        <taxon>Sordariales</taxon>
        <taxon>Lasiosphaeriaceae</taxon>
        <taxon>Immersiella</taxon>
    </lineage>
</organism>
<dbReference type="GO" id="GO:0005525">
    <property type="term" value="F:GTP binding"/>
    <property type="evidence" value="ECO:0007669"/>
    <property type="project" value="InterPro"/>
</dbReference>
<dbReference type="SUPFAM" id="SSF52540">
    <property type="entry name" value="P-loop containing nucleoside triphosphate hydrolases"/>
    <property type="match status" value="1"/>
</dbReference>
<feature type="compositionally biased region" description="Basic and acidic residues" evidence="1">
    <location>
        <begin position="387"/>
        <end position="399"/>
    </location>
</feature>
<dbReference type="Pfam" id="PF00350">
    <property type="entry name" value="Dynamin_N"/>
    <property type="match status" value="1"/>
</dbReference>
<dbReference type="InterPro" id="IPR020850">
    <property type="entry name" value="GED_dom"/>
</dbReference>
<comment type="caution">
    <text evidence="3">The sequence shown here is derived from an EMBL/GenBank/DDBJ whole genome shotgun (WGS) entry which is preliminary data.</text>
</comment>
<dbReference type="GO" id="GO:0005739">
    <property type="term" value="C:mitochondrion"/>
    <property type="evidence" value="ECO:0007669"/>
    <property type="project" value="TreeGrafter"/>
</dbReference>
<dbReference type="EMBL" id="JAULSU010000004">
    <property type="protein sequence ID" value="KAK0620034.1"/>
    <property type="molecule type" value="Genomic_DNA"/>
</dbReference>
<dbReference type="GO" id="GO:0048312">
    <property type="term" value="P:intracellular distribution of mitochondria"/>
    <property type="evidence" value="ECO:0007669"/>
    <property type="project" value="TreeGrafter"/>
</dbReference>
<name>A0AA39WR34_9PEZI</name>
<dbReference type="AlphaFoldDB" id="A0AA39WR34"/>
<evidence type="ECO:0000256" key="1">
    <source>
        <dbReference type="SAM" id="MobiDB-lite"/>
    </source>
</evidence>
<evidence type="ECO:0000259" key="2">
    <source>
        <dbReference type="PROSITE" id="PS51388"/>
    </source>
</evidence>